<evidence type="ECO:0000313" key="12">
    <source>
        <dbReference type="Proteomes" id="UP000001996"/>
    </source>
</evidence>
<dbReference type="OMA" id="DSIHHQR"/>
<evidence type="ECO:0000256" key="3">
    <source>
        <dbReference type="ARBA" id="ARBA00022448"/>
    </source>
</evidence>
<reference evidence="11 12" key="1">
    <citation type="journal article" date="2009" name="Nature">
        <title>Evolution of pathogenicity and sexual reproduction in eight Candida genomes.</title>
        <authorList>
            <person name="Butler G."/>
            <person name="Rasmussen M.D."/>
            <person name="Lin M.F."/>
            <person name="Santos M.A."/>
            <person name="Sakthikumar S."/>
            <person name="Munro C.A."/>
            <person name="Rheinbay E."/>
            <person name="Grabherr M."/>
            <person name="Forche A."/>
            <person name="Reedy J.L."/>
            <person name="Agrafioti I."/>
            <person name="Arnaud M.B."/>
            <person name="Bates S."/>
            <person name="Brown A.J."/>
            <person name="Brunke S."/>
            <person name="Costanzo M.C."/>
            <person name="Fitzpatrick D.A."/>
            <person name="de Groot P.W."/>
            <person name="Harris D."/>
            <person name="Hoyer L.L."/>
            <person name="Hube B."/>
            <person name="Klis F.M."/>
            <person name="Kodira C."/>
            <person name="Lennard N."/>
            <person name="Logue M.E."/>
            <person name="Martin R."/>
            <person name="Neiman A.M."/>
            <person name="Nikolaou E."/>
            <person name="Quail M.A."/>
            <person name="Quinn J."/>
            <person name="Santos M.C."/>
            <person name="Schmitzberger F.F."/>
            <person name="Sherlock G."/>
            <person name="Shah P."/>
            <person name="Silverstein K.A."/>
            <person name="Skrzypek M.S."/>
            <person name="Soll D."/>
            <person name="Staggs R."/>
            <person name="Stansfield I."/>
            <person name="Stumpf M.P."/>
            <person name="Sudbery P.E."/>
            <person name="Srikantha T."/>
            <person name="Zeng Q."/>
            <person name="Berman J."/>
            <person name="Berriman M."/>
            <person name="Heitman J."/>
            <person name="Gow N.A."/>
            <person name="Lorenz M.C."/>
            <person name="Birren B.W."/>
            <person name="Kellis M."/>
            <person name="Cuomo C.A."/>
        </authorList>
    </citation>
    <scope>NUCLEOTIDE SEQUENCE [LARGE SCALE GENOMIC DNA]</scope>
    <source>
        <strain evidence="12">ATCC 11503 / BCRC 21390 / CBS 2605 / JCM 1781 / NBRC 1676 / NRRL YB-4239</strain>
    </source>
</reference>
<dbReference type="GO" id="GO:0015194">
    <property type="term" value="F:L-serine transmembrane transporter activity"/>
    <property type="evidence" value="ECO:0007669"/>
    <property type="project" value="EnsemblFungi"/>
</dbReference>
<dbReference type="GO" id="GO:0090517">
    <property type="term" value="P:L-lysine transmembrane import into vacuole"/>
    <property type="evidence" value="ECO:0007669"/>
    <property type="project" value="EnsemblFungi"/>
</dbReference>
<dbReference type="InterPro" id="IPR013057">
    <property type="entry name" value="AA_transpt_TM"/>
</dbReference>
<proteinExistence type="inferred from homology"/>
<evidence type="ECO:0000259" key="10">
    <source>
        <dbReference type="Pfam" id="PF01490"/>
    </source>
</evidence>
<keyword evidence="7 9" id="KW-1133">Transmembrane helix</keyword>
<dbReference type="KEGG" id="lel:PVL30_003836"/>
<dbReference type="EMBL" id="CH981526">
    <property type="protein sequence ID" value="EDK44829.1"/>
    <property type="molecule type" value="Genomic_DNA"/>
</dbReference>
<feature type="transmembrane region" description="Helical" evidence="9">
    <location>
        <begin position="34"/>
        <end position="54"/>
    </location>
</feature>
<evidence type="ECO:0000256" key="9">
    <source>
        <dbReference type="SAM" id="Phobius"/>
    </source>
</evidence>
<feature type="transmembrane region" description="Helical" evidence="9">
    <location>
        <begin position="240"/>
        <end position="259"/>
    </location>
</feature>
<accession>A5E071</accession>
<keyword evidence="3" id="KW-0813">Transport</keyword>
<dbReference type="GO" id="GO:0090515">
    <property type="term" value="P:L-glutamate transmembrane import into vacuole"/>
    <property type="evidence" value="ECO:0007669"/>
    <property type="project" value="EnsemblFungi"/>
</dbReference>
<feature type="transmembrane region" description="Helical" evidence="9">
    <location>
        <begin position="390"/>
        <end position="408"/>
    </location>
</feature>
<dbReference type="AlphaFoldDB" id="A5E071"/>
<evidence type="ECO:0000256" key="6">
    <source>
        <dbReference type="ARBA" id="ARBA00022970"/>
    </source>
</evidence>
<feature type="transmembrane region" description="Helical" evidence="9">
    <location>
        <begin position="89"/>
        <end position="108"/>
    </location>
</feature>
<keyword evidence="4" id="KW-0926">Vacuole</keyword>
<name>A5E071_LODEL</name>
<evidence type="ECO:0000256" key="5">
    <source>
        <dbReference type="ARBA" id="ARBA00022692"/>
    </source>
</evidence>
<comment type="similarity">
    <text evidence="2">Belongs to the amino acid/polyamine transporter 2 family.</text>
</comment>
<evidence type="ECO:0000256" key="1">
    <source>
        <dbReference type="ARBA" id="ARBA00004128"/>
    </source>
</evidence>
<feature type="transmembrane region" description="Helical" evidence="9">
    <location>
        <begin position="128"/>
        <end position="144"/>
    </location>
</feature>
<dbReference type="Pfam" id="PF01490">
    <property type="entry name" value="Aa_trans"/>
    <property type="match status" value="1"/>
</dbReference>
<feature type="transmembrane region" description="Helical" evidence="9">
    <location>
        <begin position="203"/>
        <end position="220"/>
    </location>
</feature>
<dbReference type="VEuPathDB" id="FungiDB:LELG_03008"/>
<keyword evidence="8 9" id="KW-0472">Membrane</keyword>
<evidence type="ECO:0000256" key="2">
    <source>
        <dbReference type="ARBA" id="ARBA00008066"/>
    </source>
</evidence>
<organism evidence="11 12">
    <name type="scientific">Lodderomyces elongisporus (strain ATCC 11503 / CBS 2605 / JCM 1781 / NBRC 1676 / NRRL YB-4239)</name>
    <name type="common">Yeast</name>
    <name type="synonym">Saccharomyces elongisporus</name>
    <dbReference type="NCBI Taxonomy" id="379508"/>
    <lineage>
        <taxon>Eukaryota</taxon>
        <taxon>Fungi</taxon>
        <taxon>Dikarya</taxon>
        <taxon>Ascomycota</taxon>
        <taxon>Saccharomycotina</taxon>
        <taxon>Pichiomycetes</taxon>
        <taxon>Debaryomycetaceae</taxon>
        <taxon>Candida/Lodderomyces clade</taxon>
        <taxon>Lodderomyces</taxon>
    </lineage>
</organism>
<dbReference type="GeneID" id="5233274"/>
<evidence type="ECO:0000256" key="7">
    <source>
        <dbReference type="ARBA" id="ARBA00022989"/>
    </source>
</evidence>
<feature type="transmembrane region" description="Helical" evidence="9">
    <location>
        <begin position="414"/>
        <end position="439"/>
    </location>
</feature>
<dbReference type="GO" id="GO:0005302">
    <property type="term" value="F:L-tyrosine transmembrane transporter activity"/>
    <property type="evidence" value="ECO:0007669"/>
    <property type="project" value="EnsemblFungi"/>
</dbReference>
<gene>
    <name evidence="11" type="ORF">LELG_03008</name>
</gene>
<dbReference type="STRING" id="379508.A5E071"/>
<dbReference type="PANTHER" id="PTHR22950">
    <property type="entry name" value="AMINO ACID TRANSPORTER"/>
    <property type="match status" value="1"/>
</dbReference>
<dbReference type="GO" id="GO:0000329">
    <property type="term" value="C:fungal-type vacuole membrane"/>
    <property type="evidence" value="ECO:0007669"/>
    <property type="project" value="EnsemblFungi"/>
</dbReference>
<dbReference type="GO" id="GO:0005313">
    <property type="term" value="F:L-glutamate transmembrane transporter activity"/>
    <property type="evidence" value="ECO:0007669"/>
    <property type="project" value="EnsemblFungi"/>
</dbReference>
<evidence type="ECO:0000256" key="8">
    <source>
        <dbReference type="ARBA" id="ARBA00023136"/>
    </source>
</evidence>
<dbReference type="GO" id="GO:0061459">
    <property type="term" value="F:L-arginine transmembrane transporter activity"/>
    <property type="evidence" value="ECO:0007669"/>
    <property type="project" value="EnsemblFungi"/>
</dbReference>
<evidence type="ECO:0000313" key="11">
    <source>
        <dbReference type="EMBL" id="EDK44829.1"/>
    </source>
</evidence>
<feature type="domain" description="Amino acid transporter transmembrane" evidence="10">
    <location>
        <begin position="3"/>
        <end position="471"/>
    </location>
</feature>
<evidence type="ECO:0000256" key="4">
    <source>
        <dbReference type="ARBA" id="ARBA00022554"/>
    </source>
</evidence>
<dbReference type="PANTHER" id="PTHR22950:SF678">
    <property type="entry name" value="VACUOLAR AMINO ACID TRANSPORTER 5-RELATED"/>
    <property type="match status" value="1"/>
</dbReference>
<sequence>MTRATIKSGTVNILNTIIGAGILAMPYGLRQNGLLLGCILIIWSACTSAFGLYLQNKVARYTGQRGSVSFFSLAQITYPNLSIIFDTAISIKCFGVAVSYLVVVGDVMPKIMESLRVDESSIFMDRKLWITIIMALVVAPLSFLKNLSSLKYTSVLALFSIAYLICLVIGNYLVEVKETHSFIPPKQIDWIGPVNISDTLSSLPLFVFSFTFQQLFFALLNELQPDAKDGSLTRQSNFIIWNALITALFCYLIVAIFGYFTFGRDVEADIITMYSPSSIYTLIGNISIVIMSALSFPLQCHPCRGSVNHVIYFIKNGVKSAKLRKKLRQERTNYGSLDNGYATSSDVESIASADTNNNLSSSIISTTPMEGAHDTLGHAPIVVPMTTRRFYMITTAIVLLGYIVALSVTSLARVLAFVGSTGSTSIAFILPGLFAYMLMKPLEPRTKMNNLEKFCKYGGLALAIWGFIVMVTCLSAIFLLEVEHK</sequence>
<dbReference type="GO" id="GO:0090516">
    <property type="term" value="P:L-serine transmembrane import into vacuole"/>
    <property type="evidence" value="ECO:0007669"/>
    <property type="project" value="EnsemblFungi"/>
</dbReference>
<feature type="transmembrane region" description="Helical" evidence="9">
    <location>
        <begin position="279"/>
        <end position="298"/>
    </location>
</feature>
<protein>
    <recommendedName>
        <fullName evidence="10">Amino acid transporter transmembrane domain-containing protein</fullName>
    </recommendedName>
</protein>
<keyword evidence="12" id="KW-1185">Reference proteome</keyword>
<dbReference type="OrthoDB" id="438545at2759"/>
<feature type="transmembrane region" description="Helical" evidence="9">
    <location>
        <begin position="12"/>
        <end position="28"/>
    </location>
</feature>
<dbReference type="GO" id="GO:0090514">
    <property type="term" value="P:L-tyrosine transmembrane import into vacuole"/>
    <property type="evidence" value="ECO:0007669"/>
    <property type="project" value="EnsemblFungi"/>
</dbReference>
<feature type="transmembrane region" description="Helical" evidence="9">
    <location>
        <begin position="156"/>
        <end position="174"/>
    </location>
</feature>
<comment type="subcellular location">
    <subcellularLocation>
        <location evidence="1">Vacuole membrane</location>
        <topology evidence="1">Multi-pass membrane protein</topology>
    </subcellularLocation>
</comment>
<dbReference type="GO" id="GO:0015189">
    <property type="term" value="F:L-lysine transmembrane transporter activity"/>
    <property type="evidence" value="ECO:0007669"/>
    <property type="project" value="EnsemblFungi"/>
</dbReference>
<dbReference type="GO" id="GO:0090518">
    <property type="term" value="P:L-arginine transmembrane import into vacuole"/>
    <property type="evidence" value="ECO:0007669"/>
    <property type="project" value="EnsemblFungi"/>
</dbReference>
<feature type="transmembrane region" description="Helical" evidence="9">
    <location>
        <begin position="460"/>
        <end position="480"/>
    </location>
</feature>
<dbReference type="GO" id="GO:0005290">
    <property type="term" value="F:L-histidine transmembrane transporter activity"/>
    <property type="evidence" value="ECO:0007669"/>
    <property type="project" value="EnsemblFungi"/>
</dbReference>
<dbReference type="eggNOG" id="KOG1305">
    <property type="taxonomic scope" value="Eukaryota"/>
</dbReference>
<keyword evidence="6" id="KW-0029">Amino-acid transport</keyword>
<dbReference type="InParanoid" id="A5E071"/>
<dbReference type="FunCoup" id="A5E071">
    <property type="interactions" value="213"/>
</dbReference>
<keyword evidence="5 9" id="KW-0812">Transmembrane</keyword>
<dbReference type="HOGENOM" id="CLU_009020_1_1_1"/>
<dbReference type="GO" id="GO:0090513">
    <property type="term" value="P:L-histidine transmembrane import into vacuole"/>
    <property type="evidence" value="ECO:0007669"/>
    <property type="project" value="EnsemblFungi"/>
</dbReference>
<dbReference type="Proteomes" id="UP000001996">
    <property type="component" value="Unassembled WGS sequence"/>
</dbReference>